<gene>
    <name evidence="12" type="ORF">UFOPK2373_00780</name>
</gene>
<evidence type="ECO:0000256" key="7">
    <source>
        <dbReference type="ARBA" id="ARBA00022989"/>
    </source>
</evidence>
<evidence type="ECO:0000313" key="12">
    <source>
        <dbReference type="EMBL" id="CAB4690721.1"/>
    </source>
</evidence>
<dbReference type="EMBL" id="CAEZXL010000131">
    <property type="protein sequence ID" value="CAB4690721.1"/>
    <property type="molecule type" value="Genomic_DNA"/>
</dbReference>
<feature type="transmembrane region" description="Helical" evidence="9">
    <location>
        <begin position="380"/>
        <end position="397"/>
    </location>
</feature>
<evidence type="ECO:0000256" key="2">
    <source>
        <dbReference type="ARBA" id="ARBA00004922"/>
    </source>
</evidence>
<keyword evidence="4" id="KW-0328">Glycosyltransferase</keyword>
<keyword evidence="5" id="KW-0808">Transferase</keyword>
<evidence type="ECO:0000256" key="1">
    <source>
        <dbReference type="ARBA" id="ARBA00004127"/>
    </source>
</evidence>
<feature type="transmembrane region" description="Helical" evidence="9">
    <location>
        <begin position="136"/>
        <end position="159"/>
    </location>
</feature>
<keyword evidence="7 9" id="KW-1133">Transmembrane helix</keyword>
<protein>
    <submittedName>
        <fullName evidence="12">Unannotated protein</fullName>
    </submittedName>
</protein>
<feature type="transmembrane region" description="Helical" evidence="9">
    <location>
        <begin position="462"/>
        <end position="488"/>
    </location>
</feature>
<comment type="subcellular location">
    <subcellularLocation>
        <location evidence="1">Endomembrane system</location>
        <topology evidence="1">Multi-pass membrane protein</topology>
    </subcellularLocation>
</comment>
<feature type="transmembrane region" description="Helical" evidence="9">
    <location>
        <begin position="404"/>
        <end position="423"/>
    </location>
</feature>
<dbReference type="AlphaFoldDB" id="A0A6J6NV99"/>
<feature type="domain" description="Protein O-mannosyl-transferase C-terminal four TM" evidence="11">
    <location>
        <begin position="312"/>
        <end position="500"/>
    </location>
</feature>
<dbReference type="Pfam" id="PF16192">
    <property type="entry name" value="PMT_4TMC"/>
    <property type="match status" value="1"/>
</dbReference>
<keyword evidence="6 9" id="KW-0812">Transmembrane</keyword>
<feature type="transmembrane region" description="Helical" evidence="9">
    <location>
        <begin position="429"/>
        <end position="450"/>
    </location>
</feature>
<evidence type="ECO:0000259" key="11">
    <source>
        <dbReference type="Pfam" id="PF16192"/>
    </source>
</evidence>
<evidence type="ECO:0000256" key="3">
    <source>
        <dbReference type="ARBA" id="ARBA00007222"/>
    </source>
</evidence>
<comment type="pathway">
    <text evidence="2">Protein modification; protein glycosylation.</text>
</comment>
<evidence type="ECO:0000256" key="5">
    <source>
        <dbReference type="ARBA" id="ARBA00022679"/>
    </source>
</evidence>
<feature type="transmembrane region" description="Helical" evidence="9">
    <location>
        <begin position="216"/>
        <end position="233"/>
    </location>
</feature>
<dbReference type="GO" id="GO:0016020">
    <property type="term" value="C:membrane"/>
    <property type="evidence" value="ECO:0007669"/>
    <property type="project" value="InterPro"/>
</dbReference>
<proteinExistence type="inferred from homology"/>
<dbReference type="Pfam" id="PF02366">
    <property type="entry name" value="PMT"/>
    <property type="match status" value="1"/>
</dbReference>
<feature type="transmembrane region" description="Helical" evidence="9">
    <location>
        <begin position="16"/>
        <end position="36"/>
    </location>
</feature>
<keyword evidence="8 9" id="KW-0472">Membrane</keyword>
<accession>A0A6J6NV99</accession>
<dbReference type="GO" id="GO:0006493">
    <property type="term" value="P:protein O-linked glycosylation"/>
    <property type="evidence" value="ECO:0007669"/>
    <property type="project" value="InterPro"/>
</dbReference>
<evidence type="ECO:0000256" key="6">
    <source>
        <dbReference type="ARBA" id="ARBA00022692"/>
    </source>
</evidence>
<dbReference type="PANTHER" id="PTHR10050:SF46">
    <property type="entry name" value="PROTEIN O-MANNOSYL-TRANSFERASE 2"/>
    <property type="match status" value="1"/>
</dbReference>
<evidence type="ECO:0000256" key="9">
    <source>
        <dbReference type="SAM" id="Phobius"/>
    </source>
</evidence>
<dbReference type="GO" id="GO:0012505">
    <property type="term" value="C:endomembrane system"/>
    <property type="evidence" value="ECO:0007669"/>
    <property type="project" value="UniProtKB-SubCell"/>
</dbReference>
<name>A0A6J6NV99_9ZZZZ</name>
<evidence type="ECO:0000259" key="10">
    <source>
        <dbReference type="Pfam" id="PF02366"/>
    </source>
</evidence>
<reference evidence="12" key="1">
    <citation type="submission" date="2020-05" db="EMBL/GenBank/DDBJ databases">
        <authorList>
            <person name="Chiriac C."/>
            <person name="Salcher M."/>
            <person name="Ghai R."/>
            <person name="Kavagutti S V."/>
        </authorList>
    </citation>
    <scope>NUCLEOTIDE SEQUENCE</scope>
</reference>
<sequence>MLTLFARFTATGGRMALFNTWAPLAVLFLAAFLRLYNLAYPTSLVFDETYYVKDAYSLWHLGYEGNWGSTADDSFNKGDPYGLLTNPAFVVHPPLGKWLIGLGMFVFGAGNPFGWRIVVALFGIAAVGVTKEVAKIIFNSTIWSVLAGLFFAIDGVGIVLSRTGLLDQILGFFAILGFYFLLRDRQAVRLGSWNRPWLLAMGLALGAATAVKWSGLYFIAVFVLYVVLSDANFNAKIHTNIERQSEGPLPKRFWIVPSITQTIRSGLLVTVPAFFVYLTSWTGWLVTKDGWDRNWAEQNPVTGIFAWVPKALQSLWHYHAEIYNFHVNLHTSHTYASNPLTWPFMLRPTSFFWESKTSGCFLDTATQDCSSAITALGNPIIWWAAILAFGVLVSSWFRTMDKTTTLIGLGLVAGFVPWIALMNRTVFEFYVIEFEPWVILLLVAGLRAWFKNSERPTRAANFISGFVILTVLVSVFFYPIWTGMWIGYDFWRLHMWLPSWI</sequence>
<feature type="transmembrane region" description="Helical" evidence="9">
    <location>
        <begin position="165"/>
        <end position="182"/>
    </location>
</feature>
<dbReference type="GO" id="GO:0000030">
    <property type="term" value="F:mannosyltransferase activity"/>
    <property type="evidence" value="ECO:0007669"/>
    <property type="project" value="InterPro"/>
</dbReference>
<organism evidence="12">
    <name type="scientific">freshwater metagenome</name>
    <dbReference type="NCBI Taxonomy" id="449393"/>
    <lineage>
        <taxon>unclassified sequences</taxon>
        <taxon>metagenomes</taxon>
        <taxon>ecological metagenomes</taxon>
    </lineage>
</organism>
<dbReference type="InterPro" id="IPR003342">
    <property type="entry name" value="ArnT-like_N"/>
</dbReference>
<dbReference type="InterPro" id="IPR032421">
    <property type="entry name" value="PMT_4TMC"/>
</dbReference>
<dbReference type="PANTHER" id="PTHR10050">
    <property type="entry name" value="DOLICHYL-PHOSPHATE-MANNOSE--PROTEIN MANNOSYLTRANSFERASE"/>
    <property type="match status" value="1"/>
</dbReference>
<dbReference type="InterPro" id="IPR027005">
    <property type="entry name" value="PMT-like"/>
</dbReference>
<feature type="transmembrane region" description="Helical" evidence="9">
    <location>
        <begin position="253"/>
        <end position="278"/>
    </location>
</feature>
<feature type="transmembrane region" description="Helical" evidence="9">
    <location>
        <begin position="194"/>
        <end position="210"/>
    </location>
</feature>
<feature type="domain" description="ArnT-like N-terminal" evidence="10">
    <location>
        <begin position="108"/>
        <end position="236"/>
    </location>
</feature>
<evidence type="ECO:0000256" key="8">
    <source>
        <dbReference type="ARBA" id="ARBA00023136"/>
    </source>
</evidence>
<comment type="similarity">
    <text evidence="3">Belongs to the glycosyltransferase 39 family.</text>
</comment>
<feature type="transmembrane region" description="Helical" evidence="9">
    <location>
        <begin position="98"/>
        <end position="124"/>
    </location>
</feature>
<evidence type="ECO:0000256" key="4">
    <source>
        <dbReference type="ARBA" id="ARBA00022676"/>
    </source>
</evidence>